<dbReference type="KEGG" id="camu:CA2015_0755"/>
<keyword evidence="1" id="KW-0472">Membrane</keyword>
<evidence type="ECO:0000313" key="3">
    <source>
        <dbReference type="Proteomes" id="UP000036520"/>
    </source>
</evidence>
<sequence length="149" mass="17227">MGKKFSNRNRKTHSNRRVNWVGTFTLVAIFSGILLFLTSEKQNEQVLKSYCGDYGIYGKSLVLMKDSTFRFSYHGCSQDNGFVSGTWRDNGTTLTFSPDQIDVNLDFQYQRSNHELVPLNKPIKDKFTLCENYIADWELIEMIEDSDSL</sequence>
<dbReference type="AlphaFoldDB" id="A0A0H4P6Z5"/>
<dbReference type="Proteomes" id="UP000036520">
    <property type="component" value="Chromosome"/>
</dbReference>
<evidence type="ECO:0000313" key="2">
    <source>
        <dbReference type="EMBL" id="AKP50216.1"/>
    </source>
</evidence>
<accession>A0A0H4P6Z5</accession>
<evidence type="ECO:0000256" key="1">
    <source>
        <dbReference type="SAM" id="Phobius"/>
    </source>
</evidence>
<keyword evidence="1" id="KW-1133">Transmembrane helix</keyword>
<gene>
    <name evidence="2" type="ORF">CA2015_0755</name>
</gene>
<reference evidence="2 3" key="1">
    <citation type="submission" date="2015-07" db="EMBL/GenBank/DDBJ databases">
        <authorList>
            <person name="Kim K.M."/>
        </authorList>
    </citation>
    <scope>NUCLEOTIDE SEQUENCE [LARGE SCALE GENOMIC DNA]</scope>
    <source>
        <strain evidence="2 3">KCTC 12363</strain>
    </source>
</reference>
<dbReference type="RefSeq" id="WP_048640677.1">
    <property type="nucleotide sequence ID" value="NZ_CP012040.1"/>
</dbReference>
<keyword evidence="3" id="KW-1185">Reference proteome</keyword>
<dbReference type="EMBL" id="CP012040">
    <property type="protein sequence ID" value="AKP50216.1"/>
    <property type="molecule type" value="Genomic_DNA"/>
</dbReference>
<organism evidence="2 3">
    <name type="scientific">Cyclobacterium amurskyense</name>
    <dbReference type="NCBI Taxonomy" id="320787"/>
    <lineage>
        <taxon>Bacteria</taxon>
        <taxon>Pseudomonadati</taxon>
        <taxon>Bacteroidota</taxon>
        <taxon>Cytophagia</taxon>
        <taxon>Cytophagales</taxon>
        <taxon>Cyclobacteriaceae</taxon>
        <taxon>Cyclobacterium</taxon>
    </lineage>
</organism>
<feature type="transmembrane region" description="Helical" evidence="1">
    <location>
        <begin position="20"/>
        <end position="38"/>
    </location>
</feature>
<protein>
    <submittedName>
        <fullName evidence="2">Uncharacterized protein</fullName>
    </submittedName>
</protein>
<dbReference type="OrthoDB" id="982860at2"/>
<name>A0A0H4P6Z5_9BACT</name>
<proteinExistence type="predicted"/>
<keyword evidence="1" id="KW-0812">Transmembrane</keyword>